<protein>
    <submittedName>
        <fullName evidence="6">Carboxypeptidase regulatory-like domain-containing protein</fullName>
    </submittedName>
</protein>
<dbReference type="GO" id="GO:0009279">
    <property type="term" value="C:cell outer membrane"/>
    <property type="evidence" value="ECO:0007669"/>
    <property type="project" value="UniProtKB-SubCell"/>
</dbReference>
<name>A0A1M5M0B8_9SPHI</name>
<keyword evidence="6" id="KW-0645">Protease</keyword>
<comment type="subcellular location">
    <subcellularLocation>
        <location evidence="1">Cell outer membrane</location>
    </subcellularLocation>
</comment>
<dbReference type="STRING" id="288992.SAMN04488522_10721"/>
<feature type="domain" description="TonB-dependent transporter Oar-like beta-barrel" evidence="5">
    <location>
        <begin position="349"/>
        <end position="1008"/>
    </location>
</feature>
<evidence type="ECO:0000259" key="5">
    <source>
        <dbReference type="Pfam" id="PF25183"/>
    </source>
</evidence>
<dbReference type="InterPro" id="IPR036942">
    <property type="entry name" value="Beta-barrel_TonB_sf"/>
</dbReference>
<feature type="signal peptide" evidence="4">
    <location>
        <begin position="1"/>
        <end position="23"/>
    </location>
</feature>
<dbReference type="Pfam" id="PF25183">
    <property type="entry name" value="OMP_b-brl_4"/>
    <property type="match status" value="2"/>
</dbReference>
<dbReference type="Gene3D" id="2.60.40.1120">
    <property type="entry name" value="Carboxypeptidase-like, regulatory domain"/>
    <property type="match status" value="1"/>
</dbReference>
<evidence type="ECO:0000256" key="3">
    <source>
        <dbReference type="ARBA" id="ARBA00023237"/>
    </source>
</evidence>
<proteinExistence type="predicted"/>
<dbReference type="InterPro" id="IPR008969">
    <property type="entry name" value="CarboxyPept-like_regulatory"/>
</dbReference>
<organism evidence="6 7">
    <name type="scientific">Pedobacter caeni</name>
    <dbReference type="NCBI Taxonomy" id="288992"/>
    <lineage>
        <taxon>Bacteria</taxon>
        <taxon>Pseudomonadati</taxon>
        <taxon>Bacteroidota</taxon>
        <taxon>Sphingobacteriia</taxon>
        <taxon>Sphingobacteriales</taxon>
        <taxon>Sphingobacteriaceae</taxon>
        <taxon>Pedobacter</taxon>
    </lineage>
</organism>
<dbReference type="EMBL" id="FQUQ01000007">
    <property type="protein sequence ID" value="SHG70721.1"/>
    <property type="molecule type" value="Genomic_DNA"/>
</dbReference>
<keyword evidence="3" id="KW-0998">Cell outer membrane</keyword>
<gene>
    <name evidence="6" type="ORF">SAMN04488522_10721</name>
</gene>
<feature type="chain" id="PRO_5013382161" evidence="4">
    <location>
        <begin position="24"/>
        <end position="1073"/>
    </location>
</feature>
<accession>A0A1M5M0B8</accession>
<dbReference type="Proteomes" id="UP000184287">
    <property type="component" value="Unassembled WGS sequence"/>
</dbReference>
<dbReference type="GO" id="GO:0004180">
    <property type="term" value="F:carboxypeptidase activity"/>
    <property type="evidence" value="ECO:0007669"/>
    <property type="project" value="UniProtKB-KW"/>
</dbReference>
<keyword evidence="2" id="KW-0472">Membrane</keyword>
<keyword evidence="4" id="KW-0732">Signal</keyword>
<evidence type="ECO:0000313" key="7">
    <source>
        <dbReference type="Proteomes" id="UP000184287"/>
    </source>
</evidence>
<evidence type="ECO:0000256" key="4">
    <source>
        <dbReference type="SAM" id="SignalP"/>
    </source>
</evidence>
<keyword evidence="6" id="KW-0378">Hydrolase</keyword>
<evidence type="ECO:0000256" key="1">
    <source>
        <dbReference type="ARBA" id="ARBA00004442"/>
    </source>
</evidence>
<keyword evidence="7" id="KW-1185">Reference proteome</keyword>
<dbReference type="Pfam" id="PF13620">
    <property type="entry name" value="CarboxypepD_reg"/>
    <property type="match status" value="1"/>
</dbReference>
<sequence>MMRHLLCTVLLFFCFFVFKNELAAQTTLASISGVITDNQNKPIPGVSVKVRNESTGFTTNTTTNNQGNYTFKELPLGSPYTITATYVGFGQQQRTGYSLNQGDVLKVNIAMQDAVESLSVVEIVGSGMKNKTENLGASTTISARDITKLPVNGRNFTSLTDLSPLARGGNISGQLASSTNFTIDGMNAKNPTSAGATTSRSGAPYSLSIEAVREFKVVTNQYDVTFGRSGGGTISAVTKSGTNTLTGSAFTYGRTDWLASPYAINGNKRQNDFSTYQYGFSLGGPIIKDKLHFFVVWDHQRDARPLQVADIQSAADETRLNLTQPTLDQYVSIARNKYGVASSPQFGSFNKKRGSDAGFARLDWQINDKNLLSIRDNYTNDRNKQGLEDNTAVNLYESYGNDKNVDNSLLASLRTSINSRLTNELKAQHLYTYQLSSPGDQLPSQNIPRAVVEGVASVIGGKSKTTNIQMGGHRFAQEGFTNNVFQLVDNLYYNTDKIKYTFGTDLMYTRAHSTYGSELNGRFYFAADAKNNLTALDNFNNLKPYRYTREVPLVADPSVTQGIFSAALYAQMQTKLALGLDMIAGIRGDYTNYPKAAFNQLVFDELGLRTDNSLSTFQIQPRIQLNWDINENHTDYLRFGAGIFSSDINNYATINNMVFDGNHLASLDVRGASVPTPNFPGYRENPASAPGLDLFNLPGVSKLMTINTNASDARVPVVYKANISYSRFITDRLKVGITGYATLGRNNYMYVDRNMATTPFFRLSNEDNRGVYVPVAGINADNGSADWLQGRISTKLGRVLEMNSKGKVNQFAAVIDATYQYFKDGEITVSYTLNDARDNTSYNGNVANSATLSLPVREDPRDLSKMTYSDNQFRHKIVFYGTLPTFYGFSVGVRYSGIGGTRYSLLSGVNSNGDFVATNDLAYIFDRNNTAVPQNVRDGLQAILDNPNASQSMKDYILKYSGKIAERNGGKNNFYGVFDLRVTKKLKLYKTHTLEFSADLFNVANLLNKKWGVNESLGNQALYAGGIPKTDTKPGTPAFNPTTNNFVYTVNSAGVVNPSGNPYQGQLGIRYAF</sequence>
<evidence type="ECO:0000313" key="6">
    <source>
        <dbReference type="EMBL" id="SHG70721.1"/>
    </source>
</evidence>
<dbReference type="SUPFAM" id="SSF56935">
    <property type="entry name" value="Porins"/>
    <property type="match status" value="1"/>
</dbReference>
<keyword evidence="6" id="KW-0121">Carboxypeptidase</keyword>
<feature type="domain" description="TonB-dependent transporter Oar-like beta-barrel" evidence="5">
    <location>
        <begin position="237"/>
        <end position="305"/>
    </location>
</feature>
<reference evidence="7" key="1">
    <citation type="submission" date="2016-11" db="EMBL/GenBank/DDBJ databases">
        <authorList>
            <person name="Varghese N."/>
            <person name="Submissions S."/>
        </authorList>
    </citation>
    <scope>NUCLEOTIDE SEQUENCE [LARGE SCALE GENOMIC DNA]</scope>
    <source>
        <strain evidence="7">DSM 16990</strain>
    </source>
</reference>
<dbReference type="Gene3D" id="2.40.170.20">
    <property type="entry name" value="TonB-dependent receptor, beta-barrel domain"/>
    <property type="match status" value="1"/>
</dbReference>
<dbReference type="AlphaFoldDB" id="A0A1M5M0B8"/>
<dbReference type="RefSeq" id="WP_073236818.1">
    <property type="nucleotide sequence ID" value="NZ_FQUQ01000007.1"/>
</dbReference>
<evidence type="ECO:0000256" key="2">
    <source>
        <dbReference type="ARBA" id="ARBA00023136"/>
    </source>
</evidence>
<dbReference type="SUPFAM" id="SSF49464">
    <property type="entry name" value="Carboxypeptidase regulatory domain-like"/>
    <property type="match status" value="1"/>
</dbReference>
<dbReference type="InterPro" id="IPR057601">
    <property type="entry name" value="Oar-like_b-barrel"/>
</dbReference>